<sequence>MDHQVTPLRVGALVQARLGSTRLPGKVLLPLPLHQPDSSVLGRVLSRAARASTLQTVIVATSTLPQDDALAQAAAALGWSVFRGDEQDVLRRFAEAAAAHRLDVVVRLTADNPAIDPHYIDAAVRAHLAAGADYTLTTGLPLGTNLEVVAAPALARAHAEATAPDEREHVTPYLRRHPERFRLETLALTVPPALAALRLTVDYPSDYALLSLLFGTLGPDWSLAELPALLARCPWLADVNAGNVQR</sequence>
<dbReference type="Pfam" id="PF02348">
    <property type="entry name" value="CTP_transf_3"/>
    <property type="match status" value="1"/>
</dbReference>
<evidence type="ECO:0000313" key="1">
    <source>
        <dbReference type="EMBL" id="RTQ52239.1"/>
    </source>
</evidence>
<gene>
    <name evidence="1" type="ORF">EJV47_04220</name>
</gene>
<proteinExistence type="predicted"/>
<accession>A0A3S0QJY7</accession>
<dbReference type="PANTHER" id="PTHR42866">
    <property type="entry name" value="3-DEOXY-MANNO-OCTULOSONATE CYTIDYLYLTRANSFERASE"/>
    <property type="match status" value="1"/>
</dbReference>
<dbReference type="PANTHER" id="PTHR42866:SF1">
    <property type="entry name" value="SPORE COAT POLYSACCHARIDE BIOSYNTHESIS PROTEIN SPSF"/>
    <property type="match status" value="1"/>
</dbReference>
<organism evidence="1 2">
    <name type="scientific">Hymenobacter gummosus</name>
    <dbReference type="NCBI Taxonomy" id="1776032"/>
    <lineage>
        <taxon>Bacteria</taxon>
        <taxon>Pseudomonadati</taxon>
        <taxon>Bacteroidota</taxon>
        <taxon>Cytophagia</taxon>
        <taxon>Cytophagales</taxon>
        <taxon>Hymenobacteraceae</taxon>
        <taxon>Hymenobacter</taxon>
    </lineage>
</organism>
<evidence type="ECO:0000313" key="2">
    <source>
        <dbReference type="Proteomes" id="UP000282184"/>
    </source>
</evidence>
<dbReference type="Proteomes" id="UP000282184">
    <property type="component" value="Unassembled WGS sequence"/>
</dbReference>
<dbReference type="InterPro" id="IPR003329">
    <property type="entry name" value="Cytidylyl_trans"/>
</dbReference>
<dbReference type="GO" id="GO:0005829">
    <property type="term" value="C:cytosol"/>
    <property type="evidence" value="ECO:0007669"/>
    <property type="project" value="TreeGrafter"/>
</dbReference>
<keyword evidence="1" id="KW-0548">Nucleotidyltransferase</keyword>
<dbReference type="GO" id="GO:0016779">
    <property type="term" value="F:nucleotidyltransferase activity"/>
    <property type="evidence" value="ECO:0007669"/>
    <property type="project" value="UniProtKB-KW"/>
</dbReference>
<keyword evidence="2" id="KW-1185">Reference proteome</keyword>
<dbReference type="OrthoDB" id="9815559at2"/>
<dbReference type="SUPFAM" id="SSF53448">
    <property type="entry name" value="Nucleotide-diphospho-sugar transferases"/>
    <property type="match status" value="1"/>
</dbReference>
<dbReference type="InterPro" id="IPR029044">
    <property type="entry name" value="Nucleotide-diphossugar_trans"/>
</dbReference>
<name>A0A3S0QJY7_9BACT</name>
<dbReference type="Gene3D" id="3.90.550.10">
    <property type="entry name" value="Spore Coat Polysaccharide Biosynthesis Protein SpsA, Chain A"/>
    <property type="match status" value="1"/>
</dbReference>
<dbReference type="CDD" id="cd02518">
    <property type="entry name" value="GT2_SpsF"/>
    <property type="match status" value="1"/>
</dbReference>
<reference evidence="1 2" key="1">
    <citation type="submission" date="2018-12" db="EMBL/GenBank/DDBJ databases">
        <title>Hymenobacter gummosus sp. nov., isolated from a spring.</title>
        <authorList>
            <person name="Nie L."/>
        </authorList>
    </citation>
    <scope>NUCLEOTIDE SEQUENCE [LARGE SCALE GENOMIC DNA]</scope>
    <source>
        <strain evidence="1 2">KCTC 52166</strain>
    </source>
</reference>
<keyword evidence="1" id="KW-0808">Transferase</keyword>
<dbReference type="EMBL" id="RXOF01000002">
    <property type="protein sequence ID" value="RTQ52239.1"/>
    <property type="molecule type" value="Genomic_DNA"/>
</dbReference>
<comment type="caution">
    <text evidence="1">The sequence shown here is derived from an EMBL/GenBank/DDBJ whole genome shotgun (WGS) entry which is preliminary data.</text>
</comment>
<dbReference type="AlphaFoldDB" id="A0A3S0QJY7"/>
<dbReference type="RefSeq" id="WP_126691897.1">
    <property type="nucleotide sequence ID" value="NZ_RXOF01000002.1"/>
</dbReference>
<protein>
    <submittedName>
        <fullName evidence="1">Acylneuraminate cytidylyltransferase</fullName>
    </submittedName>
</protein>